<proteinExistence type="evidence at transcript level"/>
<dbReference type="Pfam" id="PF00501">
    <property type="entry name" value="AMP-binding"/>
    <property type="match status" value="1"/>
</dbReference>
<dbReference type="EMBL" id="GANO01003186">
    <property type="protein sequence ID" value="JAB56685.1"/>
    <property type="molecule type" value="mRNA"/>
</dbReference>
<dbReference type="Gene3D" id="3.40.50.12780">
    <property type="entry name" value="N-terminal domain of ligase-like"/>
    <property type="match status" value="1"/>
</dbReference>
<accession>U5EVZ9</accession>
<feature type="domain" description="AMP-binding enzyme C-terminal" evidence="4">
    <location>
        <begin position="435"/>
        <end position="511"/>
    </location>
</feature>
<name>U5EVZ9_9DIPT</name>
<dbReference type="SUPFAM" id="SSF56801">
    <property type="entry name" value="Acetyl-CoA synthetase-like"/>
    <property type="match status" value="1"/>
</dbReference>
<dbReference type="InterPro" id="IPR000873">
    <property type="entry name" value="AMP-dep_synth/lig_dom"/>
</dbReference>
<evidence type="ECO:0000256" key="1">
    <source>
        <dbReference type="ARBA" id="ARBA00004275"/>
    </source>
</evidence>
<sequence length="532" mass="59944">FYDSKTKIWSGIERPSTLNPNANLGQIILNVFARTPDYVSQICADSGVQITCDEMRLRTIRVAQNLTQMGYKKGDMIAVISGNCENLAPIVFGCLTIGAIVNPLDPRFQIDDLEHMMNITKPILIFCDEKNSEILRKTIDLLKLKAKVIIFESDSCRKVLEKTGFEDKFCYQHLGKSDELPAIVCCSSGTTGKLKGVTLSHAQLIAQNDSFLIPATDNLLTFLSLYWITGWMYLLKGTLDGITRIITTQSFTPELAFKIIEKYRVQSMYIGQDDIVQMLYEPKIKESNLQTLKTIVSSGRYITSELEREFNEYFPNARIYNCYGMTECGGFITSECIEKKFGSCGSVIPNAQIKIVDEIGNEVGSGEVGEILLKNSYTILGYYGDQKATTHLIDLKGWIHSGDLGYFDADGFLHFKSRSKEIFKYESMHVSPSDIENIIQDMKGIIMVRVVGIPDTKTTNELPTALIVKSDDCKISEQEVIDYVNERVVDYKKLRGGVYFVEEMPMTFSGKVKLEKIQELAVKLYNEKNGTK</sequence>
<evidence type="ECO:0000256" key="2">
    <source>
        <dbReference type="ARBA" id="ARBA00023140"/>
    </source>
</evidence>
<dbReference type="FunFam" id="3.40.50.12780:FF:000025">
    <property type="entry name" value="luciferin 4-monooxygenase"/>
    <property type="match status" value="1"/>
</dbReference>
<evidence type="ECO:0000259" key="3">
    <source>
        <dbReference type="Pfam" id="PF00501"/>
    </source>
</evidence>
<evidence type="ECO:0000313" key="5">
    <source>
        <dbReference type="EMBL" id="JAB56685.1"/>
    </source>
</evidence>
<comment type="subcellular location">
    <subcellularLocation>
        <location evidence="1">Peroxisome</location>
    </subcellularLocation>
</comment>
<feature type="domain" description="AMP-dependent synthetase/ligase" evidence="3">
    <location>
        <begin position="33"/>
        <end position="383"/>
    </location>
</feature>
<dbReference type="GO" id="GO:0046949">
    <property type="term" value="P:fatty-acyl-CoA biosynthetic process"/>
    <property type="evidence" value="ECO:0007669"/>
    <property type="project" value="TreeGrafter"/>
</dbReference>
<evidence type="ECO:0000259" key="4">
    <source>
        <dbReference type="Pfam" id="PF13193"/>
    </source>
</evidence>
<dbReference type="InterPro" id="IPR045851">
    <property type="entry name" value="AMP-bd_C_sf"/>
</dbReference>
<dbReference type="GO" id="GO:0005777">
    <property type="term" value="C:peroxisome"/>
    <property type="evidence" value="ECO:0007669"/>
    <property type="project" value="UniProtKB-SubCell"/>
</dbReference>
<dbReference type="PANTHER" id="PTHR24096:SF353">
    <property type="entry name" value="GH16244P-RELATED"/>
    <property type="match status" value="1"/>
</dbReference>
<dbReference type="InterPro" id="IPR020845">
    <property type="entry name" value="AMP-binding_CS"/>
</dbReference>
<keyword evidence="2" id="KW-0576">Peroxisome</keyword>
<dbReference type="InterPro" id="IPR042099">
    <property type="entry name" value="ANL_N_sf"/>
</dbReference>
<organism evidence="5">
    <name type="scientific">Corethrella appendiculata</name>
    <dbReference type="NCBI Taxonomy" id="1370023"/>
    <lineage>
        <taxon>Eukaryota</taxon>
        <taxon>Metazoa</taxon>
        <taxon>Ecdysozoa</taxon>
        <taxon>Arthropoda</taxon>
        <taxon>Hexapoda</taxon>
        <taxon>Insecta</taxon>
        <taxon>Pterygota</taxon>
        <taxon>Neoptera</taxon>
        <taxon>Endopterygota</taxon>
        <taxon>Diptera</taxon>
        <taxon>Nematocera</taxon>
        <taxon>Culicoidea</taxon>
        <taxon>Chaoboridae</taxon>
        <taxon>Corethrella</taxon>
    </lineage>
</organism>
<dbReference type="AlphaFoldDB" id="U5EVZ9"/>
<dbReference type="Gene3D" id="3.30.300.30">
    <property type="match status" value="1"/>
</dbReference>
<dbReference type="GO" id="GO:0004467">
    <property type="term" value="F:long-chain fatty acid-CoA ligase activity"/>
    <property type="evidence" value="ECO:0007669"/>
    <property type="project" value="TreeGrafter"/>
</dbReference>
<dbReference type="InterPro" id="IPR025110">
    <property type="entry name" value="AMP-bd_C"/>
</dbReference>
<dbReference type="PROSITE" id="PS00455">
    <property type="entry name" value="AMP_BINDING"/>
    <property type="match status" value="1"/>
</dbReference>
<dbReference type="PANTHER" id="PTHR24096">
    <property type="entry name" value="LONG-CHAIN-FATTY-ACID--COA LIGASE"/>
    <property type="match status" value="1"/>
</dbReference>
<reference evidence="5" key="1">
    <citation type="journal article" date="2014" name="Insect Biochem. Mol. Biol.">
        <title>An insight into the sialome of the frog biting fly, Corethrella appendiculata.</title>
        <authorList>
            <person name="Ribeiro J.M.C."/>
            <person name="Chagas A.C."/>
            <person name="Pham V.M."/>
            <person name="Lounibos L.P."/>
            <person name="Calvo E."/>
        </authorList>
    </citation>
    <scope>NUCLEOTIDE SEQUENCE</scope>
    <source>
        <tissue evidence="5">Salivary glands</tissue>
    </source>
</reference>
<feature type="non-terminal residue" evidence="5">
    <location>
        <position position="1"/>
    </location>
</feature>
<dbReference type="Pfam" id="PF13193">
    <property type="entry name" value="AMP-binding_C"/>
    <property type="match status" value="1"/>
</dbReference>
<protein>
    <submittedName>
        <fullName evidence="5">Putative acyl-coa synthetase</fullName>
    </submittedName>
</protein>